<dbReference type="EMBL" id="BMAT01009686">
    <property type="protein sequence ID" value="GFS11647.1"/>
    <property type="molecule type" value="Genomic_DNA"/>
</dbReference>
<evidence type="ECO:0000256" key="3">
    <source>
        <dbReference type="ARBA" id="ARBA00022787"/>
    </source>
</evidence>
<keyword evidence="7" id="KW-1185">Reference proteome</keyword>
<evidence type="ECO:0000256" key="4">
    <source>
        <dbReference type="ARBA" id="ARBA00023764"/>
    </source>
</evidence>
<gene>
    <name evidence="6" type="ORF">ElyMa_004839000</name>
</gene>
<dbReference type="SUPFAM" id="SSF48371">
    <property type="entry name" value="ARM repeat"/>
    <property type="match status" value="1"/>
</dbReference>
<keyword evidence="3" id="KW-1000">Mitochondrion outer membrane</keyword>
<comment type="function">
    <text evidence="4">In association with mitochondrial contact site and cristae organizing system (MICOS) complex components and mitochondrial outer membrane sorting assembly machinery (SAM) complex components may regulate mitochondrial dynamics playing a role in determining mitochondrial length, distribution and motility.</text>
</comment>
<dbReference type="Proteomes" id="UP000762676">
    <property type="component" value="Unassembled WGS sequence"/>
</dbReference>
<dbReference type="Gene3D" id="1.25.10.10">
    <property type="entry name" value="Leucine-rich Repeat Variant"/>
    <property type="match status" value="1"/>
</dbReference>
<dbReference type="GO" id="GO:0005741">
    <property type="term" value="C:mitochondrial outer membrane"/>
    <property type="evidence" value="ECO:0007669"/>
    <property type="project" value="UniProtKB-SubCell"/>
</dbReference>
<evidence type="ECO:0000256" key="1">
    <source>
        <dbReference type="ARBA" id="ARBA00004294"/>
    </source>
</evidence>
<evidence type="ECO:0000313" key="7">
    <source>
        <dbReference type="Proteomes" id="UP000762676"/>
    </source>
</evidence>
<comment type="subcellular location">
    <subcellularLocation>
        <location evidence="1">Mitochondrion outer membrane</location>
    </subcellularLocation>
</comment>
<evidence type="ECO:0000256" key="5">
    <source>
        <dbReference type="ARBA" id="ARBA00046478"/>
    </source>
</evidence>
<dbReference type="PANTHER" id="PTHR46840">
    <property type="entry name" value="ARMADILLO REPEAT-CONTAINING PROTEIN 1"/>
    <property type="match status" value="1"/>
</dbReference>
<reference evidence="6 7" key="1">
    <citation type="journal article" date="2021" name="Elife">
        <title>Chloroplast acquisition without the gene transfer in kleptoplastic sea slugs, Plakobranchus ocellatus.</title>
        <authorList>
            <person name="Maeda T."/>
            <person name="Takahashi S."/>
            <person name="Yoshida T."/>
            <person name="Shimamura S."/>
            <person name="Takaki Y."/>
            <person name="Nagai Y."/>
            <person name="Toyoda A."/>
            <person name="Suzuki Y."/>
            <person name="Arimoto A."/>
            <person name="Ishii H."/>
            <person name="Satoh N."/>
            <person name="Nishiyama T."/>
            <person name="Hasebe M."/>
            <person name="Maruyama T."/>
            <person name="Minagawa J."/>
            <person name="Obokata J."/>
            <person name="Shigenobu S."/>
        </authorList>
    </citation>
    <scope>NUCLEOTIDE SEQUENCE [LARGE SCALE GENOMIC DNA]</scope>
</reference>
<accession>A0AAV4IQX1</accession>
<protein>
    <recommendedName>
        <fullName evidence="2">Armadillo repeat-containing protein 1</fullName>
    </recommendedName>
</protein>
<proteinExistence type="predicted"/>
<name>A0AAV4IQX1_9GAST</name>
<dbReference type="AlphaFoldDB" id="A0AAV4IQX1"/>
<keyword evidence="3" id="KW-0496">Mitochondrion</keyword>
<comment type="subunit">
    <text evidence="5">Interacts with mitochondrial contact site and cristae organizing system (MICOS) complex components IMMT/MIC60 and MICOS10/MIC10. Interacts with mitochondrial outer membrane sorting assembly machinery (SAM) complex components SAMM50 and MTX1.</text>
</comment>
<keyword evidence="3" id="KW-0472">Membrane</keyword>
<dbReference type="InterPro" id="IPR011989">
    <property type="entry name" value="ARM-like"/>
</dbReference>
<sequence length="309" mass="33955">MEISMAGGQFRLEFELVSAAPSVQFQDKMVTTDAIAAMKAMASDPKKRVALAKDTTCIGGLVIVLSNPDAAVVKEALQTFLLLCECSESRRVLKDHVGMMDQLEKLAQRPENKDDLSQLAASLKAKLMLSSEAPKAPLRDCSNISSRRNSTAKNQSLQGHKVKTVVLLLRGYQDKSDRDLCARLLLKVTGVISITFDLSKLRCIVRTKPDVKAEALARSIARSMTMTAQQVVRNENGEESFIAFGPNSSIDHNTSCGKENTDLPDYLSDDSDSIIVDDKALKRPTEEDKKKSAGWFSAAANFLTNSFYW</sequence>
<dbReference type="InterPro" id="IPR016024">
    <property type="entry name" value="ARM-type_fold"/>
</dbReference>
<comment type="caution">
    <text evidence="6">The sequence shown here is derived from an EMBL/GenBank/DDBJ whole genome shotgun (WGS) entry which is preliminary data.</text>
</comment>
<organism evidence="6 7">
    <name type="scientific">Elysia marginata</name>
    <dbReference type="NCBI Taxonomy" id="1093978"/>
    <lineage>
        <taxon>Eukaryota</taxon>
        <taxon>Metazoa</taxon>
        <taxon>Spiralia</taxon>
        <taxon>Lophotrochozoa</taxon>
        <taxon>Mollusca</taxon>
        <taxon>Gastropoda</taxon>
        <taxon>Heterobranchia</taxon>
        <taxon>Euthyneura</taxon>
        <taxon>Panpulmonata</taxon>
        <taxon>Sacoglossa</taxon>
        <taxon>Placobranchoidea</taxon>
        <taxon>Plakobranchidae</taxon>
        <taxon>Elysia</taxon>
    </lineage>
</organism>
<dbReference type="InterPro" id="IPR016617">
    <property type="entry name" value="ARMC1"/>
</dbReference>
<evidence type="ECO:0000313" key="6">
    <source>
        <dbReference type="EMBL" id="GFS11647.1"/>
    </source>
</evidence>
<evidence type="ECO:0000256" key="2">
    <source>
        <dbReference type="ARBA" id="ARBA00013732"/>
    </source>
</evidence>
<dbReference type="PANTHER" id="PTHR46840:SF2">
    <property type="entry name" value="ARMADILLO REPEAT-CONTAINING PROTEIN 1"/>
    <property type="match status" value="1"/>
</dbReference>